<dbReference type="RefSeq" id="WP_349136259.1">
    <property type="nucleotide sequence ID" value="NZ_JBBMFF010000237.1"/>
</dbReference>
<feature type="domain" description="Cyclic-phosphate processing Receiver" evidence="1">
    <location>
        <begin position="339"/>
        <end position="429"/>
    </location>
</feature>
<dbReference type="Pfam" id="PF20274">
    <property type="entry name" value="cREC_REC"/>
    <property type="match status" value="1"/>
</dbReference>
<dbReference type="EMBL" id="JBBMFF010000237">
    <property type="protein sequence ID" value="MEQ2511535.1"/>
    <property type="molecule type" value="Genomic_DNA"/>
</dbReference>
<comment type="caution">
    <text evidence="2">The sequence shown here is derived from an EMBL/GenBank/DDBJ whole genome shotgun (WGS) entry which is preliminary data.</text>
</comment>
<proteinExistence type="predicted"/>
<evidence type="ECO:0000313" key="3">
    <source>
        <dbReference type="Proteomes" id="UP001491552"/>
    </source>
</evidence>
<dbReference type="Proteomes" id="UP001491552">
    <property type="component" value="Unassembled WGS sequence"/>
</dbReference>
<reference evidence="2 3" key="1">
    <citation type="submission" date="2024-03" db="EMBL/GenBank/DDBJ databases">
        <title>Human intestinal bacterial collection.</title>
        <authorList>
            <person name="Pauvert C."/>
            <person name="Hitch T.C.A."/>
            <person name="Clavel T."/>
        </authorList>
    </citation>
    <scope>NUCLEOTIDE SEQUENCE [LARGE SCALE GENOMIC DNA]</scope>
    <source>
        <strain evidence="2 3">CLA-AA-H192</strain>
    </source>
</reference>
<evidence type="ECO:0000313" key="2">
    <source>
        <dbReference type="EMBL" id="MEQ2511535.1"/>
    </source>
</evidence>
<dbReference type="InterPro" id="IPR046909">
    <property type="entry name" value="cREC_REC"/>
</dbReference>
<gene>
    <name evidence="2" type="ORF">WMO66_09805</name>
</gene>
<name>A0ABV1G806_9FIRM</name>
<sequence length="436" mass="50732">MNILRFVNSKDIREHLRNIGYEFNSLEAAWLIYQFRDATIDEKHKAWNELIATMPDCPIEKRLNTVAQDSLHAFLRQYMELENKYLNEFYDEKHADTFDYNKPFVYKFKYIYRDGTEYEWDTVFSCFDALYESIMEPEDDAISIQCTKMQIDRLNSQQIAYLTPSFKFLHLDPGHIDSDKESNLFRGVFDGLWFEFPTPFQKGDIVWDPAQPEGICAGPFVTTGVCLDGIEDDRVKENLRKNGDSSDMCAGGFFLNEDGSIYGECMSNYMNLEFYDRELTSSKRTLIALSNFLKDEIDLVLFARAYHQIITAGYAENSIPLDYMKSGMILAGLSKPDHIKLWLDDVREAPEGYCHCHSVNEAKEKIMECEKEFIVIDEIDCDHDLGAYASDGGDGIKLIDWLAERKTDYPVRLHTMNPVGLENMRREIDRYWNKTK</sequence>
<accession>A0ABV1G806</accession>
<organism evidence="2 3">
    <name type="scientific">Faecousia intestinalis</name>
    <dbReference type="NCBI Taxonomy" id="3133167"/>
    <lineage>
        <taxon>Bacteria</taxon>
        <taxon>Bacillati</taxon>
        <taxon>Bacillota</taxon>
        <taxon>Clostridia</taxon>
        <taxon>Eubacteriales</taxon>
        <taxon>Oscillospiraceae</taxon>
        <taxon>Faecousia</taxon>
    </lineage>
</organism>
<protein>
    <submittedName>
        <fullName evidence="2">Cyclic-phosphate processing receiver domain-containing protein</fullName>
    </submittedName>
</protein>
<evidence type="ECO:0000259" key="1">
    <source>
        <dbReference type="Pfam" id="PF20274"/>
    </source>
</evidence>
<keyword evidence="3" id="KW-1185">Reference proteome</keyword>